<organism evidence="1 2">
    <name type="scientific">Pristionchus mayeri</name>
    <dbReference type="NCBI Taxonomy" id="1317129"/>
    <lineage>
        <taxon>Eukaryota</taxon>
        <taxon>Metazoa</taxon>
        <taxon>Ecdysozoa</taxon>
        <taxon>Nematoda</taxon>
        <taxon>Chromadorea</taxon>
        <taxon>Rhabditida</taxon>
        <taxon>Rhabditina</taxon>
        <taxon>Diplogasteromorpha</taxon>
        <taxon>Diplogasteroidea</taxon>
        <taxon>Neodiplogasteridae</taxon>
        <taxon>Pristionchus</taxon>
    </lineage>
</organism>
<dbReference type="AlphaFoldDB" id="A0AAN4YZV4"/>
<evidence type="ECO:0000313" key="2">
    <source>
        <dbReference type="Proteomes" id="UP001328107"/>
    </source>
</evidence>
<gene>
    <name evidence="1" type="ORF">PMAYCL1PPCAC_01034</name>
</gene>
<proteinExistence type="predicted"/>
<dbReference type="Proteomes" id="UP001328107">
    <property type="component" value="Unassembled WGS sequence"/>
</dbReference>
<comment type="caution">
    <text evidence="1">The sequence shown here is derived from an EMBL/GenBank/DDBJ whole genome shotgun (WGS) entry which is preliminary data.</text>
</comment>
<keyword evidence="2" id="KW-1185">Reference proteome</keyword>
<protein>
    <submittedName>
        <fullName evidence="1">Uncharacterized protein</fullName>
    </submittedName>
</protein>
<feature type="non-terminal residue" evidence="1">
    <location>
        <position position="75"/>
    </location>
</feature>
<reference evidence="2" key="1">
    <citation type="submission" date="2022-10" db="EMBL/GenBank/DDBJ databases">
        <title>Genome assembly of Pristionchus species.</title>
        <authorList>
            <person name="Yoshida K."/>
            <person name="Sommer R.J."/>
        </authorList>
    </citation>
    <scope>NUCLEOTIDE SEQUENCE [LARGE SCALE GENOMIC DNA]</scope>
    <source>
        <strain evidence="2">RS5460</strain>
    </source>
</reference>
<sequence>LIFSEISEFSISCSFLFSFLIRDSFASAHRLPFLSFLLCSICITDAVARGWIFALNGIGVFLLGRSSFLGARSPI</sequence>
<evidence type="ECO:0000313" key="1">
    <source>
        <dbReference type="EMBL" id="GMR30839.1"/>
    </source>
</evidence>
<feature type="non-terminal residue" evidence="1">
    <location>
        <position position="1"/>
    </location>
</feature>
<dbReference type="EMBL" id="BTRK01000001">
    <property type="protein sequence ID" value="GMR30839.1"/>
    <property type="molecule type" value="Genomic_DNA"/>
</dbReference>
<accession>A0AAN4YZV4</accession>
<name>A0AAN4YZV4_9BILA</name>